<evidence type="ECO:0000313" key="3">
    <source>
        <dbReference type="Proteomes" id="UP001066276"/>
    </source>
</evidence>
<feature type="region of interest" description="Disordered" evidence="1">
    <location>
        <begin position="1"/>
        <end position="35"/>
    </location>
</feature>
<accession>A0AAV7W1C9</accession>
<feature type="region of interest" description="Disordered" evidence="1">
    <location>
        <begin position="52"/>
        <end position="87"/>
    </location>
</feature>
<name>A0AAV7W1C9_PLEWA</name>
<sequence>MTRGQIASEMQSKEREAPQLNETARPGSRAVCEDTSGPLRRSIFMCCHSSQGPVSQQAQREAEARATARSSLRIWERDPPVQFSSLR</sequence>
<comment type="caution">
    <text evidence="2">The sequence shown here is derived from an EMBL/GenBank/DDBJ whole genome shotgun (WGS) entry which is preliminary data.</text>
</comment>
<reference evidence="2" key="1">
    <citation type="journal article" date="2022" name="bioRxiv">
        <title>Sequencing and chromosome-scale assembly of the giantPleurodeles waltlgenome.</title>
        <authorList>
            <person name="Brown T."/>
            <person name="Elewa A."/>
            <person name="Iarovenko S."/>
            <person name="Subramanian E."/>
            <person name="Araus A.J."/>
            <person name="Petzold A."/>
            <person name="Susuki M."/>
            <person name="Suzuki K.-i.T."/>
            <person name="Hayashi T."/>
            <person name="Toyoda A."/>
            <person name="Oliveira C."/>
            <person name="Osipova E."/>
            <person name="Leigh N.D."/>
            <person name="Simon A."/>
            <person name="Yun M.H."/>
        </authorList>
    </citation>
    <scope>NUCLEOTIDE SEQUENCE</scope>
    <source>
        <strain evidence="2">20211129_DDA</strain>
        <tissue evidence="2">Liver</tissue>
    </source>
</reference>
<protein>
    <submittedName>
        <fullName evidence="2">Uncharacterized protein</fullName>
    </submittedName>
</protein>
<evidence type="ECO:0000256" key="1">
    <source>
        <dbReference type="SAM" id="MobiDB-lite"/>
    </source>
</evidence>
<dbReference type="Proteomes" id="UP001066276">
    <property type="component" value="Chromosome 1_2"/>
</dbReference>
<organism evidence="2 3">
    <name type="scientific">Pleurodeles waltl</name>
    <name type="common">Iberian ribbed newt</name>
    <dbReference type="NCBI Taxonomy" id="8319"/>
    <lineage>
        <taxon>Eukaryota</taxon>
        <taxon>Metazoa</taxon>
        <taxon>Chordata</taxon>
        <taxon>Craniata</taxon>
        <taxon>Vertebrata</taxon>
        <taxon>Euteleostomi</taxon>
        <taxon>Amphibia</taxon>
        <taxon>Batrachia</taxon>
        <taxon>Caudata</taxon>
        <taxon>Salamandroidea</taxon>
        <taxon>Salamandridae</taxon>
        <taxon>Pleurodelinae</taxon>
        <taxon>Pleurodeles</taxon>
    </lineage>
</organism>
<dbReference type="EMBL" id="JANPWB010000002">
    <property type="protein sequence ID" value="KAJ1206751.1"/>
    <property type="molecule type" value="Genomic_DNA"/>
</dbReference>
<keyword evidence="3" id="KW-1185">Reference proteome</keyword>
<gene>
    <name evidence="2" type="ORF">NDU88_002152</name>
</gene>
<dbReference type="AlphaFoldDB" id="A0AAV7W1C9"/>
<evidence type="ECO:0000313" key="2">
    <source>
        <dbReference type="EMBL" id="KAJ1206751.1"/>
    </source>
</evidence>
<proteinExistence type="predicted"/>